<evidence type="ECO:0000256" key="4">
    <source>
        <dbReference type="ARBA" id="ARBA00022630"/>
    </source>
</evidence>
<dbReference type="InterPro" id="IPR004136">
    <property type="entry name" value="NMO"/>
</dbReference>
<evidence type="ECO:0000256" key="9">
    <source>
        <dbReference type="ARBA" id="ARBA00049401"/>
    </source>
</evidence>
<evidence type="ECO:0000256" key="3">
    <source>
        <dbReference type="ARBA" id="ARBA00022575"/>
    </source>
</evidence>
<comment type="cofactor">
    <cofactor evidence="1">
        <name>FMN</name>
        <dbReference type="ChEBI" id="CHEBI:58210"/>
    </cofactor>
</comment>
<keyword evidence="3" id="KW-0216">Detoxification</keyword>
<keyword evidence="6" id="KW-0560">Oxidoreductase</keyword>
<proteinExistence type="inferred from homology"/>
<keyword evidence="4" id="KW-0285">Flavoprotein</keyword>
<keyword evidence="7 10" id="KW-0503">Monooxygenase</keyword>
<evidence type="ECO:0000313" key="10">
    <source>
        <dbReference type="EMBL" id="XBM49231.1"/>
    </source>
</evidence>
<evidence type="ECO:0000256" key="8">
    <source>
        <dbReference type="ARBA" id="ARBA00031155"/>
    </source>
</evidence>
<comment type="catalytic activity">
    <reaction evidence="9">
        <text>3 propionate 3-nitronate + 3 O2 + H2O = 3 3-oxopropanoate + 2 nitrate + nitrite + H2O2 + 3 H(+)</text>
        <dbReference type="Rhea" id="RHEA:57332"/>
        <dbReference type="ChEBI" id="CHEBI:15377"/>
        <dbReference type="ChEBI" id="CHEBI:15378"/>
        <dbReference type="ChEBI" id="CHEBI:15379"/>
        <dbReference type="ChEBI" id="CHEBI:16240"/>
        <dbReference type="ChEBI" id="CHEBI:16301"/>
        <dbReference type="ChEBI" id="CHEBI:17632"/>
        <dbReference type="ChEBI" id="CHEBI:33190"/>
        <dbReference type="ChEBI" id="CHEBI:136067"/>
    </reaction>
</comment>
<accession>A0AAU7GHC1</accession>
<dbReference type="AlphaFoldDB" id="A0AAU7GHC1"/>
<dbReference type="CDD" id="cd04730">
    <property type="entry name" value="NPD_like"/>
    <property type="match status" value="1"/>
</dbReference>
<dbReference type="PANTHER" id="PTHR42747">
    <property type="entry name" value="NITRONATE MONOOXYGENASE-RELATED"/>
    <property type="match status" value="1"/>
</dbReference>
<dbReference type="GO" id="GO:0009636">
    <property type="term" value="P:response to toxic substance"/>
    <property type="evidence" value="ECO:0007669"/>
    <property type="project" value="UniProtKB-KW"/>
</dbReference>
<sequence>MSALTDRLGMRIPLVAAPMAGGGTTPALAAAAAAAGAYPFLAGGYLAPDALAERIAELRRTTDRFGVNLFAPNPVPVDPRRYAAYADRIRPDADRLGATLPPAPVEDDDAWAAKLDVLLAERPEVASFTFGIPPAGALAALRRAGVTLLQTVTSADEARAAVDAGVDGLVVQASAAGGHWGTLTPGRPPEQLALPELVRAVRDAVSRGAADLPIVAAGGVGGPSDVRAALEAGASAVAVGTLLLRSDESGASATHRAALADPRFTRTALTRAFTGRPARGLVNAFLSANEDAPLGYPALHHLTSGMRKAAAAAGDADRVHLWAGTGWQSAASLPAATILTTLAAF</sequence>
<name>A0AAU7GHC1_9MICO</name>
<evidence type="ECO:0000256" key="7">
    <source>
        <dbReference type="ARBA" id="ARBA00023033"/>
    </source>
</evidence>
<organism evidence="10">
    <name type="scientific">Leifsonia sp. NPDC080035</name>
    <dbReference type="NCBI Taxonomy" id="3143936"/>
    <lineage>
        <taxon>Bacteria</taxon>
        <taxon>Bacillati</taxon>
        <taxon>Actinomycetota</taxon>
        <taxon>Actinomycetes</taxon>
        <taxon>Micrococcales</taxon>
        <taxon>Microbacteriaceae</taxon>
        <taxon>Leifsonia</taxon>
    </lineage>
</organism>
<protein>
    <recommendedName>
        <fullName evidence="8">Propionate 3-nitronate monooxygenase</fullName>
    </recommendedName>
</protein>
<dbReference type="RefSeq" id="WP_348789150.1">
    <property type="nucleotide sequence ID" value="NZ_CP157390.1"/>
</dbReference>
<gene>
    <name evidence="10" type="ORF">AAME72_05060</name>
</gene>
<dbReference type="Pfam" id="PF03060">
    <property type="entry name" value="NMO"/>
    <property type="match status" value="1"/>
</dbReference>
<keyword evidence="5" id="KW-0288">FMN</keyword>
<evidence type="ECO:0000256" key="6">
    <source>
        <dbReference type="ARBA" id="ARBA00023002"/>
    </source>
</evidence>
<dbReference type="InterPro" id="IPR013785">
    <property type="entry name" value="Aldolase_TIM"/>
</dbReference>
<dbReference type="EMBL" id="CP157390">
    <property type="protein sequence ID" value="XBM49231.1"/>
    <property type="molecule type" value="Genomic_DNA"/>
</dbReference>
<dbReference type="PANTHER" id="PTHR42747:SF3">
    <property type="entry name" value="NITRONATE MONOOXYGENASE-RELATED"/>
    <property type="match status" value="1"/>
</dbReference>
<dbReference type="Gene3D" id="3.20.20.70">
    <property type="entry name" value="Aldolase class I"/>
    <property type="match status" value="1"/>
</dbReference>
<evidence type="ECO:0000256" key="1">
    <source>
        <dbReference type="ARBA" id="ARBA00001917"/>
    </source>
</evidence>
<evidence type="ECO:0000256" key="2">
    <source>
        <dbReference type="ARBA" id="ARBA00009881"/>
    </source>
</evidence>
<dbReference type="GO" id="GO:0018580">
    <property type="term" value="F:nitronate monooxygenase activity"/>
    <property type="evidence" value="ECO:0007669"/>
    <property type="project" value="InterPro"/>
</dbReference>
<evidence type="ECO:0000256" key="5">
    <source>
        <dbReference type="ARBA" id="ARBA00022643"/>
    </source>
</evidence>
<comment type="similarity">
    <text evidence="2">Belongs to the nitronate monooxygenase family. NMO class I subfamily.</text>
</comment>
<reference evidence="10" key="1">
    <citation type="submission" date="2024-05" db="EMBL/GenBank/DDBJ databases">
        <title>The Natural Products Discovery Center: Release of the First 8490 Sequenced Strains for Exploring Actinobacteria Biosynthetic Diversity.</title>
        <authorList>
            <person name="Kalkreuter E."/>
            <person name="Kautsar S.A."/>
            <person name="Yang D."/>
            <person name="Bader C.D."/>
            <person name="Teijaro C.N."/>
            <person name="Fluegel L."/>
            <person name="Davis C.M."/>
            <person name="Simpson J.R."/>
            <person name="Lauterbach L."/>
            <person name="Steele A.D."/>
            <person name="Gui C."/>
            <person name="Meng S."/>
            <person name="Li G."/>
            <person name="Viehrig K."/>
            <person name="Ye F."/>
            <person name="Su P."/>
            <person name="Kiefer A.F."/>
            <person name="Nichols A."/>
            <person name="Cepeda A.J."/>
            <person name="Yan W."/>
            <person name="Fan B."/>
            <person name="Jiang Y."/>
            <person name="Adhikari A."/>
            <person name="Zheng C.-J."/>
            <person name="Schuster L."/>
            <person name="Cowan T.M."/>
            <person name="Smanski M.J."/>
            <person name="Chevrette M.G."/>
            <person name="de Carvalho L.P.S."/>
            <person name="Shen B."/>
        </authorList>
    </citation>
    <scope>NUCLEOTIDE SEQUENCE</scope>
    <source>
        <strain evidence="10">NPDC080035</strain>
    </source>
</reference>
<dbReference type="SUPFAM" id="SSF51412">
    <property type="entry name" value="Inosine monophosphate dehydrogenase (IMPDH)"/>
    <property type="match status" value="1"/>
</dbReference>